<sequence length="147" mass="16937">MDNNQLNNISGNLYNLMLYLHSKIFHPNDISKLLPIPHSHFRVIIYLARTGTSSISEIAKKLTISKPNMTPIIDKLIDEGMISRYNDENDRRILRIELTDKAYDFIKEQEEIMKNNLAKRISSLTDEDLKSLGEHVVGITKIISKLE</sequence>
<dbReference type="Proteomes" id="UP000033115">
    <property type="component" value="Chromosome"/>
</dbReference>
<dbReference type="CDD" id="cd00090">
    <property type="entry name" value="HTH_ARSR"/>
    <property type="match status" value="1"/>
</dbReference>
<accession>A0A0E3GQS7</accession>
<evidence type="ECO:0000256" key="3">
    <source>
        <dbReference type="ARBA" id="ARBA00023163"/>
    </source>
</evidence>
<dbReference type="InterPro" id="IPR036388">
    <property type="entry name" value="WH-like_DNA-bd_sf"/>
</dbReference>
<dbReference type="Gene3D" id="1.10.10.10">
    <property type="entry name" value="Winged helix-like DNA-binding domain superfamily/Winged helix DNA-binding domain"/>
    <property type="match status" value="1"/>
</dbReference>
<dbReference type="EMBL" id="CP009933">
    <property type="protein sequence ID" value="AKA69091.1"/>
    <property type="molecule type" value="Genomic_DNA"/>
</dbReference>
<dbReference type="GO" id="GO:0003677">
    <property type="term" value="F:DNA binding"/>
    <property type="evidence" value="ECO:0007669"/>
    <property type="project" value="UniProtKB-KW"/>
</dbReference>
<dbReference type="RefSeq" id="WP_029163460.1">
    <property type="nucleotide sequence ID" value="NZ_CP009933.1"/>
</dbReference>
<name>A0A0E3GQS7_CLOSL</name>
<reference evidence="5 6" key="1">
    <citation type="journal article" date="2015" name="J. Biotechnol.">
        <title>Complete genome sequence of a malodorant-producing acetogen, Clostridium scatologenes ATCC 25775(T).</title>
        <authorList>
            <person name="Zhu Z."/>
            <person name="Guo T."/>
            <person name="Zheng H."/>
            <person name="Song T."/>
            <person name="Ouyang P."/>
            <person name="Xie J."/>
        </authorList>
    </citation>
    <scope>NUCLEOTIDE SEQUENCE [LARGE SCALE GENOMIC DNA]</scope>
    <source>
        <strain evidence="5 6">ATCC 25775</strain>
    </source>
</reference>
<dbReference type="Pfam" id="PF01047">
    <property type="entry name" value="MarR"/>
    <property type="match status" value="1"/>
</dbReference>
<dbReference type="STRING" id="1548.CSCA_1966"/>
<dbReference type="InterPro" id="IPR011991">
    <property type="entry name" value="ArsR-like_HTH"/>
</dbReference>
<evidence type="ECO:0000313" key="6">
    <source>
        <dbReference type="Proteomes" id="UP000033115"/>
    </source>
</evidence>
<evidence type="ECO:0000256" key="2">
    <source>
        <dbReference type="ARBA" id="ARBA00023125"/>
    </source>
</evidence>
<dbReference type="KEGG" id="csq:CSCA_1966"/>
<dbReference type="GO" id="GO:0003700">
    <property type="term" value="F:DNA-binding transcription factor activity"/>
    <property type="evidence" value="ECO:0007669"/>
    <property type="project" value="InterPro"/>
</dbReference>
<dbReference type="SUPFAM" id="SSF46785">
    <property type="entry name" value="Winged helix' DNA-binding domain"/>
    <property type="match status" value="1"/>
</dbReference>
<dbReference type="PRINTS" id="PR00598">
    <property type="entry name" value="HTHMARR"/>
</dbReference>
<evidence type="ECO:0000313" key="5">
    <source>
        <dbReference type="EMBL" id="AKA69091.1"/>
    </source>
</evidence>
<dbReference type="SMART" id="SM00347">
    <property type="entry name" value="HTH_MARR"/>
    <property type="match status" value="1"/>
</dbReference>
<proteinExistence type="predicted"/>
<keyword evidence="3" id="KW-0804">Transcription</keyword>
<keyword evidence="6" id="KW-1185">Reference proteome</keyword>
<dbReference type="InterPro" id="IPR000835">
    <property type="entry name" value="HTH_MarR-typ"/>
</dbReference>
<dbReference type="PANTHER" id="PTHR42756:SF1">
    <property type="entry name" value="TRANSCRIPTIONAL REPRESSOR OF EMRAB OPERON"/>
    <property type="match status" value="1"/>
</dbReference>
<protein>
    <submittedName>
        <fullName evidence="5">MarR family transcriptional regulator</fullName>
    </submittedName>
</protein>
<dbReference type="PANTHER" id="PTHR42756">
    <property type="entry name" value="TRANSCRIPTIONAL REGULATOR, MARR"/>
    <property type="match status" value="1"/>
</dbReference>
<keyword evidence="1" id="KW-0805">Transcription regulation</keyword>
<dbReference type="HOGENOM" id="CLU_083287_27_4_9"/>
<dbReference type="AlphaFoldDB" id="A0A0E3GQS7"/>
<feature type="domain" description="HTH marR-type" evidence="4">
    <location>
        <begin position="10"/>
        <end position="147"/>
    </location>
</feature>
<gene>
    <name evidence="5" type="ORF">CSCA_1966</name>
</gene>
<organism evidence="5 6">
    <name type="scientific">Clostridium scatologenes</name>
    <dbReference type="NCBI Taxonomy" id="1548"/>
    <lineage>
        <taxon>Bacteria</taxon>
        <taxon>Bacillati</taxon>
        <taxon>Bacillota</taxon>
        <taxon>Clostridia</taxon>
        <taxon>Eubacteriales</taxon>
        <taxon>Clostridiaceae</taxon>
        <taxon>Clostridium</taxon>
    </lineage>
</organism>
<dbReference type="InterPro" id="IPR036390">
    <property type="entry name" value="WH_DNA-bd_sf"/>
</dbReference>
<dbReference type="PROSITE" id="PS50995">
    <property type="entry name" value="HTH_MARR_2"/>
    <property type="match status" value="1"/>
</dbReference>
<evidence type="ECO:0000259" key="4">
    <source>
        <dbReference type="PROSITE" id="PS50995"/>
    </source>
</evidence>
<evidence type="ECO:0000256" key="1">
    <source>
        <dbReference type="ARBA" id="ARBA00023015"/>
    </source>
</evidence>
<keyword evidence="2" id="KW-0238">DNA-binding</keyword>